<dbReference type="GO" id="GO:0005634">
    <property type="term" value="C:nucleus"/>
    <property type="evidence" value="ECO:0007669"/>
    <property type="project" value="TreeGrafter"/>
</dbReference>
<evidence type="ECO:0000256" key="3">
    <source>
        <dbReference type="ARBA" id="ARBA00022833"/>
    </source>
</evidence>
<reference evidence="6 7" key="1">
    <citation type="submission" date="2017-03" db="EMBL/GenBank/DDBJ databases">
        <title>Genomes of endolithic fungi from Antarctica.</title>
        <authorList>
            <person name="Coleine C."/>
            <person name="Masonjones S."/>
            <person name="Stajich J.E."/>
        </authorList>
    </citation>
    <scope>NUCLEOTIDE SEQUENCE [LARGE SCALE GENOMIC DNA]</scope>
    <source>
        <strain evidence="6 7">CCFEE 5184</strain>
    </source>
</reference>
<dbReference type="GO" id="GO:0008270">
    <property type="term" value="F:zinc ion binding"/>
    <property type="evidence" value="ECO:0007669"/>
    <property type="project" value="UniProtKB-KW"/>
</dbReference>
<feature type="compositionally biased region" description="Basic residues" evidence="4">
    <location>
        <begin position="175"/>
        <end position="184"/>
    </location>
</feature>
<dbReference type="PANTHER" id="PTHR46622">
    <property type="entry name" value="DNA-DEPENDENT METALLOPROTEASE WSS1"/>
    <property type="match status" value="1"/>
</dbReference>
<name>A0A4V5NGU1_9PEZI</name>
<dbReference type="GO" id="GO:0008237">
    <property type="term" value="F:metallopeptidase activity"/>
    <property type="evidence" value="ECO:0007669"/>
    <property type="project" value="TreeGrafter"/>
</dbReference>
<dbReference type="AlphaFoldDB" id="A0A4V5NGU1"/>
<dbReference type="InterPro" id="IPR053000">
    <property type="entry name" value="WSS1-like_metalloprotease"/>
</dbReference>
<dbReference type="OrthoDB" id="447842at2759"/>
<proteinExistence type="predicted"/>
<evidence type="ECO:0000313" key="7">
    <source>
        <dbReference type="Proteomes" id="UP000309340"/>
    </source>
</evidence>
<evidence type="ECO:0000259" key="5">
    <source>
        <dbReference type="PROSITE" id="PS51397"/>
    </source>
</evidence>
<gene>
    <name evidence="6" type="ORF">B0A55_03542</name>
</gene>
<comment type="caution">
    <text evidence="6">The sequence shown here is derived from an EMBL/GenBank/DDBJ whole genome shotgun (WGS) entry which is preliminary data.</text>
</comment>
<dbReference type="PANTHER" id="PTHR46622:SF1">
    <property type="entry name" value="DNA-DEPENDENT METALLOPROTEASE WSS1"/>
    <property type="match status" value="1"/>
</dbReference>
<keyword evidence="7" id="KW-1185">Reference proteome</keyword>
<feature type="compositionally biased region" description="Acidic residues" evidence="4">
    <location>
        <begin position="321"/>
        <end position="334"/>
    </location>
</feature>
<dbReference type="SMART" id="SM00547">
    <property type="entry name" value="ZnF_RBZ"/>
    <property type="match status" value="2"/>
</dbReference>
<evidence type="ECO:0000256" key="1">
    <source>
        <dbReference type="ARBA" id="ARBA00022723"/>
    </source>
</evidence>
<feature type="compositionally biased region" description="Acidic residues" evidence="4">
    <location>
        <begin position="372"/>
        <end position="385"/>
    </location>
</feature>
<dbReference type="Pfam" id="PF08325">
    <property type="entry name" value="WLM"/>
    <property type="match status" value="1"/>
</dbReference>
<dbReference type="PROSITE" id="PS51397">
    <property type="entry name" value="WLM"/>
    <property type="match status" value="1"/>
</dbReference>
<keyword evidence="3" id="KW-0862">Zinc</keyword>
<organism evidence="6 7">
    <name type="scientific">Friedmanniomyces simplex</name>
    <dbReference type="NCBI Taxonomy" id="329884"/>
    <lineage>
        <taxon>Eukaryota</taxon>
        <taxon>Fungi</taxon>
        <taxon>Dikarya</taxon>
        <taxon>Ascomycota</taxon>
        <taxon>Pezizomycotina</taxon>
        <taxon>Dothideomycetes</taxon>
        <taxon>Dothideomycetidae</taxon>
        <taxon>Mycosphaerellales</taxon>
        <taxon>Teratosphaeriaceae</taxon>
        <taxon>Friedmanniomyces</taxon>
    </lineage>
</organism>
<protein>
    <recommendedName>
        <fullName evidence="5">WLM domain-containing protein</fullName>
    </recommendedName>
</protein>
<sequence length="528" mass="58289">MPLGFERINERQSRPNANINFLKVDVRQSAADQATAQDFLCRIAAQCHPVMKANYISVMSLEEYPPNPEFLGRNFNAGECIQLVLKDKGGRWLSFKFVQMVMMHELAHCKQMNHSRFFWNVRNDYAKQMEGLWAKGYHGEGLWGRGKDLASGAFTSNRMPDDVQIPEHLCGGTYRRARGKKRKRGGEDEHGEKPKLSYAERQQKRIARKFGKHGDGNAIGEDELVRGALDSKSGKRHTGKPKVAKSKRGRELRANAALARFEAVKSQTPERTPELEDDDSERESGWSSADDVDAGEFSNLRQKGGQVKDQNGNDMVRVCGDEGEEEEGGGDEMEELRVLSGKPKDFPEKVPLPKAAKSTERSSWPEPVGVDSETESDAEEEDQELREEPNGREKDVPRAEDVTPALQDTPPVDALDFTASKSAIPGDRAPQPQRAAVASTSTLACSICSLENERSASMCVACSHVLKSTLIKDHWRCTSQTCTGSKYINAGDVGRCGLCGAQKPAKTGPAKGDGRPIGLISGDVLRWD</sequence>
<feature type="compositionally biased region" description="Basic and acidic residues" evidence="4">
    <location>
        <begin position="386"/>
        <end position="401"/>
    </location>
</feature>
<feature type="region of interest" description="Disordered" evidence="4">
    <location>
        <begin position="171"/>
        <end position="413"/>
    </location>
</feature>
<dbReference type="STRING" id="329884.A0A4V5NGU1"/>
<dbReference type="Proteomes" id="UP000309340">
    <property type="component" value="Unassembled WGS sequence"/>
</dbReference>
<dbReference type="EMBL" id="NAJQ01000190">
    <property type="protein sequence ID" value="TKA75549.1"/>
    <property type="molecule type" value="Genomic_DNA"/>
</dbReference>
<dbReference type="Gene3D" id="3.30.2010.10">
    <property type="entry name" value="Metalloproteases ('zincins'), catalytic domain"/>
    <property type="match status" value="1"/>
</dbReference>
<evidence type="ECO:0000313" key="6">
    <source>
        <dbReference type="EMBL" id="TKA75549.1"/>
    </source>
</evidence>
<accession>A0A4V5NGU1</accession>
<dbReference type="InterPro" id="IPR013536">
    <property type="entry name" value="WLM_dom"/>
</dbReference>
<evidence type="ECO:0000256" key="2">
    <source>
        <dbReference type="ARBA" id="ARBA00022771"/>
    </source>
</evidence>
<dbReference type="GO" id="GO:0006281">
    <property type="term" value="P:DNA repair"/>
    <property type="evidence" value="ECO:0007669"/>
    <property type="project" value="TreeGrafter"/>
</dbReference>
<dbReference type="InterPro" id="IPR001876">
    <property type="entry name" value="Znf_RanBP2"/>
</dbReference>
<feature type="compositionally biased region" description="Basic residues" evidence="4">
    <location>
        <begin position="234"/>
        <end position="250"/>
    </location>
</feature>
<keyword evidence="1" id="KW-0479">Metal-binding</keyword>
<evidence type="ECO:0000256" key="4">
    <source>
        <dbReference type="SAM" id="MobiDB-lite"/>
    </source>
</evidence>
<keyword evidence="2" id="KW-0863">Zinc-finger</keyword>
<feature type="compositionally biased region" description="Basic and acidic residues" evidence="4">
    <location>
        <begin position="185"/>
        <end position="195"/>
    </location>
</feature>
<feature type="domain" description="WLM" evidence="5">
    <location>
        <begin position="10"/>
        <end position="262"/>
    </location>
</feature>